<comment type="caution">
    <text evidence="1">The sequence shown here is derived from an EMBL/GenBank/DDBJ whole genome shotgun (WGS) entry which is preliminary data.</text>
</comment>
<accession>A0A229RC77</accession>
<evidence type="ECO:0000313" key="2">
    <source>
        <dbReference type="Proteomes" id="UP000215223"/>
    </source>
</evidence>
<dbReference type="Proteomes" id="UP000215223">
    <property type="component" value="Unassembled WGS sequence"/>
</dbReference>
<dbReference type="OrthoDB" id="5121814at2"/>
<dbReference type="EMBL" id="NMQT01000190">
    <property type="protein sequence ID" value="OXM44262.1"/>
    <property type="molecule type" value="Genomic_DNA"/>
</dbReference>
<reference evidence="1 2" key="1">
    <citation type="submission" date="2017-07" db="EMBL/GenBank/DDBJ databases">
        <title>Amycolatopsis thailandensis Genome sequencing and assembly.</title>
        <authorList>
            <person name="Kaur N."/>
            <person name="Mayilraj S."/>
        </authorList>
    </citation>
    <scope>NUCLEOTIDE SEQUENCE [LARGE SCALE GENOMIC DNA]</scope>
    <source>
        <strain evidence="1 2">JCM 16380</strain>
    </source>
</reference>
<dbReference type="AlphaFoldDB" id="A0A229RC77"/>
<sequence>MTTGPALRQDDLLIVVEGAARLSWIRTGPARWRPSGLWPTREQEAEIAEHVGSGAPLLVVLAEMPTIVPLLTEELIDAPEDLVKLADFTGYLSELRIPFLGWLPPELRERGRRFFEATGARPARPLVLRSPLIVEPAVAGDYGHVRFARWLDAGHPPIHALIPAARRVFSGAST</sequence>
<proteinExistence type="predicted"/>
<organism evidence="1 2">
    <name type="scientific">Amycolatopsis thailandensis</name>
    <dbReference type="NCBI Taxonomy" id="589330"/>
    <lineage>
        <taxon>Bacteria</taxon>
        <taxon>Bacillati</taxon>
        <taxon>Actinomycetota</taxon>
        <taxon>Actinomycetes</taxon>
        <taxon>Pseudonocardiales</taxon>
        <taxon>Pseudonocardiaceae</taxon>
        <taxon>Amycolatopsis</taxon>
    </lineage>
</organism>
<dbReference type="RefSeq" id="WP_093939214.1">
    <property type="nucleotide sequence ID" value="NZ_NMQT01000190.1"/>
</dbReference>
<name>A0A229RC77_9PSEU</name>
<protein>
    <submittedName>
        <fullName evidence="1">Uncharacterized protein</fullName>
    </submittedName>
</protein>
<gene>
    <name evidence="1" type="ORF">CFP71_40630</name>
</gene>
<evidence type="ECO:0000313" key="1">
    <source>
        <dbReference type="EMBL" id="OXM44262.1"/>
    </source>
</evidence>
<keyword evidence="2" id="KW-1185">Reference proteome</keyword>